<evidence type="ECO:0000313" key="3">
    <source>
        <dbReference type="Proteomes" id="UP000050269"/>
    </source>
</evidence>
<comment type="caution">
    <text evidence="2">The sequence shown here is derived from an EMBL/GenBank/DDBJ whole genome shotgun (WGS) entry which is preliminary data.</text>
</comment>
<reference evidence="2 3" key="1">
    <citation type="journal article" date="2015" name="Genome Biol. Evol.">
        <title>Functionally Structured Genomes in Lactobacillus kunkeei Colonizing the Honey Crop and Food Products of Honeybees and Stingless Bees.</title>
        <authorList>
            <person name="Tamarit D."/>
            <person name="Ellegaard K.M."/>
            <person name="Wikander J."/>
            <person name="Olofsson T."/>
            <person name="Vasquez A."/>
            <person name="Andersson S.G."/>
        </authorList>
    </citation>
    <scope>NUCLEOTIDE SEQUENCE [LARGE SCALE GENOMIC DNA]</scope>
    <source>
        <strain evidence="2 3">LMbo</strain>
    </source>
</reference>
<dbReference type="EMBL" id="JXDF01000012">
    <property type="protein sequence ID" value="KPN83458.1"/>
    <property type="molecule type" value="Genomic_DNA"/>
</dbReference>
<name>A0A0P7K979_9LACO</name>
<evidence type="ECO:0008006" key="4">
    <source>
        <dbReference type="Google" id="ProtNLM"/>
    </source>
</evidence>
<gene>
    <name evidence="2" type="ORF">RZ78_09260</name>
</gene>
<dbReference type="Proteomes" id="UP000050269">
    <property type="component" value="Unassembled WGS sequence"/>
</dbReference>
<feature type="transmembrane region" description="Helical" evidence="1">
    <location>
        <begin position="31"/>
        <end position="48"/>
    </location>
</feature>
<dbReference type="PATRIC" id="fig|148814.13.peg.459"/>
<keyword evidence="1" id="KW-0472">Membrane</keyword>
<organism evidence="2 3">
    <name type="scientific">Apilactobacillus kunkeei</name>
    <dbReference type="NCBI Taxonomy" id="148814"/>
    <lineage>
        <taxon>Bacteria</taxon>
        <taxon>Bacillati</taxon>
        <taxon>Bacillota</taxon>
        <taxon>Bacilli</taxon>
        <taxon>Lactobacillales</taxon>
        <taxon>Lactobacillaceae</taxon>
        <taxon>Apilactobacillus</taxon>
    </lineage>
</organism>
<protein>
    <recommendedName>
        <fullName evidence="4">DUF4811 domain-containing protein</fullName>
    </recommendedName>
</protein>
<keyword evidence="1" id="KW-0812">Transmembrane</keyword>
<keyword evidence="1" id="KW-1133">Transmembrane helix</keyword>
<proteinExistence type="predicted"/>
<accession>A0A0P7K979</accession>
<evidence type="ECO:0000313" key="2">
    <source>
        <dbReference type="EMBL" id="KPN83458.1"/>
    </source>
</evidence>
<dbReference type="Pfam" id="PF16069">
    <property type="entry name" value="DUF4811"/>
    <property type="match status" value="1"/>
</dbReference>
<sequence>MILWIIGLFVILTFVSWLVISKPVLKWICGIISTLVLLAAIIGLSMNMSNHYGMKKVTTVTTTEVHSITPAISPVKAVAVKKIGTDNYVLVYKDKSTDAKPSAHFVPNKKDIVEAVKQRSTYRMVSGQKAYVKTSKTTWKYSSKLMKNLFDVGNETKENTVSIKNEMIVPNNWQVIKK</sequence>
<evidence type="ECO:0000256" key="1">
    <source>
        <dbReference type="SAM" id="Phobius"/>
    </source>
</evidence>
<dbReference type="AlphaFoldDB" id="A0A0P7K979"/>
<dbReference type="InterPro" id="IPR032083">
    <property type="entry name" value="DUF4811"/>
</dbReference>
<dbReference type="RefSeq" id="WP_054608005.1">
    <property type="nucleotide sequence ID" value="NZ_JXDF01000012.1"/>
</dbReference>